<evidence type="ECO:0000256" key="1">
    <source>
        <dbReference type="SAM" id="MobiDB-lite"/>
    </source>
</evidence>
<gene>
    <name evidence="3" type="ORF">D9758_001552</name>
</gene>
<feature type="region of interest" description="Disordered" evidence="1">
    <location>
        <begin position="195"/>
        <end position="222"/>
    </location>
</feature>
<feature type="domain" description="DUF6593" evidence="2">
    <location>
        <begin position="8"/>
        <end position="192"/>
    </location>
</feature>
<dbReference type="Proteomes" id="UP000559256">
    <property type="component" value="Unassembled WGS sequence"/>
</dbReference>
<evidence type="ECO:0000259" key="2">
    <source>
        <dbReference type="Pfam" id="PF20236"/>
    </source>
</evidence>
<dbReference type="AlphaFoldDB" id="A0A8H5GX64"/>
<evidence type="ECO:0000313" key="4">
    <source>
        <dbReference type="Proteomes" id="UP000559256"/>
    </source>
</evidence>
<organism evidence="3 4">
    <name type="scientific">Tetrapyrgos nigripes</name>
    <dbReference type="NCBI Taxonomy" id="182062"/>
    <lineage>
        <taxon>Eukaryota</taxon>
        <taxon>Fungi</taxon>
        <taxon>Dikarya</taxon>
        <taxon>Basidiomycota</taxon>
        <taxon>Agaricomycotina</taxon>
        <taxon>Agaricomycetes</taxon>
        <taxon>Agaricomycetidae</taxon>
        <taxon>Agaricales</taxon>
        <taxon>Marasmiineae</taxon>
        <taxon>Marasmiaceae</taxon>
        <taxon>Tetrapyrgos</taxon>
    </lineage>
</organism>
<dbReference type="EMBL" id="JAACJM010000004">
    <property type="protein sequence ID" value="KAF5372874.1"/>
    <property type="molecule type" value="Genomic_DNA"/>
</dbReference>
<comment type="caution">
    <text evidence="3">The sequence shown here is derived from an EMBL/GenBank/DDBJ whole genome shotgun (WGS) entry which is preliminary data.</text>
</comment>
<dbReference type="OrthoDB" id="2798132at2759"/>
<name>A0A8H5GX64_9AGAR</name>
<protein>
    <recommendedName>
        <fullName evidence="2">DUF6593 domain-containing protein</fullName>
    </recommendedName>
</protein>
<proteinExistence type="predicted"/>
<reference evidence="3 4" key="1">
    <citation type="journal article" date="2020" name="ISME J.">
        <title>Uncovering the hidden diversity of litter-decomposition mechanisms in mushroom-forming fungi.</title>
        <authorList>
            <person name="Floudas D."/>
            <person name="Bentzer J."/>
            <person name="Ahren D."/>
            <person name="Johansson T."/>
            <person name="Persson P."/>
            <person name="Tunlid A."/>
        </authorList>
    </citation>
    <scope>NUCLEOTIDE SEQUENCE [LARGE SCALE GENOMIC DNA]</scope>
    <source>
        <strain evidence="3 4">CBS 291.85</strain>
    </source>
</reference>
<sequence>MDLLLIPDNPEHTKLVTTNGYQYYQVDTTKSRHGGQRKTLIQRFSSCAPSVVAEIDWGTLDRPTTLRSPLLPVNRPGCSNSRAAAYGGRPTGTVFATNFLYKKSQFSSSRYFLGNDFQEYRWKAVKGVGFLQLCNAQTNEEIARYTVALHSEGLYAGELKSRLRIQPLLGSNPLSIDLVVLSFLIMEKKRRERSGESSAMMAYHDEDPQGDGCADGDGGVGS</sequence>
<evidence type="ECO:0000313" key="3">
    <source>
        <dbReference type="EMBL" id="KAF5372874.1"/>
    </source>
</evidence>
<feature type="compositionally biased region" description="Gly residues" evidence="1">
    <location>
        <begin position="213"/>
        <end position="222"/>
    </location>
</feature>
<keyword evidence="4" id="KW-1185">Reference proteome</keyword>
<accession>A0A8H5GX64</accession>
<dbReference type="Pfam" id="PF20236">
    <property type="entry name" value="DUF6593"/>
    <property type="match status" value="1"/>
</dbReference>
<dbReference type="InterPro" id="IPR046528">
    <property type="entry name" value="DUF6593"/>
</dbReference>